<evidence type="ECO:0000259" key="1">
    <source>
        <dbReference type="Pfam" id="PF13304"/>
    </source>
</evidence>
<dbReference type="PATRIC" id="fig|43675.28.peg.1099"/>
<dbReference type="EMBL" id="AP014938">
    <property type="protein sequence ID" value="BAS20315.1"/>
    <property type="molecule type" value="Genomic_DNA"/>
</dbReference>
<dbReference type="GO" id="GO:0016887">
    <property type="term" value="F:ATP hydrolysis activity"/>
    <property type="evidence" value="ECO:0007669"/>
    <property type="project" value="InterPro"/>
</dbReference>
<dbReference type="Gene3D" id="3.40.50.300">
    <property type="entry name" value="P-loop containing nucleotide triphosphate hydrolases"/>
    <property type="match status" value="1"/>
</dbReference>
<name>A0A0K2RZU8_9MICC</name>
<dbReference type="PANTHER" id="PTHR40396:SF1">
    <property type="entry name" value="ATPASE AAA-TYPE CORE DOMAIN-CONTAINING PROTEIN"/>
    <property type="match status" value="1"/>
</dbReference>
<accession>A0A0K2RZU8</accession>
<dbReference type="Proteomes" id="UP000066203">
    <property type="component" value="Chromosome"/>
</dbReference>
<dbReference type="Pfam" id="PF13304">
    <property type="entry name" value="AAA_21"/>
    <property type="match status" value="1"/>
</dbReference>
<gene>
    <name evidence="2" type="ORF">RM6536_1068</name>
</gene>
<feature type="domain" description="ATPase AAA-type core" evidence="1">
    <location>
        <begin position="46"/>
        <end position="380"/>
    </location>
</feature>
<protein>
    <recommendedName>
        <fullName evidence="1">ATPase AAA-type core domain-containing protein</fullName>
    </recommendedName>
</protein>
<dbReference type="InterPro" id="IPR003959">
    <property type="entry name" value="ATPase_AAA_core"/>
</dbReference>
<evidence type="ECO:0000313" key="3">
    <source>
        <dbReference type="Proteomes" id="UP000066203"/>
    </source>
</evidence>
<dbReference type="InterPro" id="IPR027417">
    <property type="entry name" value="P-loop_NTPase"/>
</dbReference>
<evidence type="ECO:0000313" key="2">
    <source>
        <dbReference type="EMBL" id="BAS20315.1"/>
    </source>
</evidence>
<dbReference type="AlphaFoldDB" id="A0A0K2RZU8"/>
<dbReference type="GO" id="GO:0005524">
    <property type="term" value="F:ATP binding"/>
    <property type="evidence" value="ECO:0007669"/>
    <property type="project" value="InterPro"/>
</dbReference>
<dbReference type="PANTHER" id="PTHR40396">
    <property type="entry name" value="ATPASE-LIKE PROTEIN"/>
    <property type="match status" value="1"/>
</dbReference>
<dbReference type="RefSeq" id="WP_060824362.1">
    <property type="nucleotide sequence ID" value="NZ_AP014938.1"/>
</dbReference>
<reference evidence="3" key="1">
    <citation type="submission" date="2015-08" db="EMBL/GenBank/DDBJ databases">
        <title>Complete genome sequence of Rothia mucilaginosa strain NUM-Rm6536.</title>
        <authorList>
            <person name="Nambu T."/>
        </authorList>
    </citation>
    <scope>NUCLEOTIDE SEQUENCE [LARGE SCALE GENOMIC DNA]</scope>
    <source>
        <strain evidence="3">NUM-Rm6536</strain>
    </source>
</reference>
<proteinExistence type="predicted"/>
<organism evidence="2">
    <name type="scientific">Rothia mucilaginosa</name>
    <dbReference type="NCBI Taxonomy" id="43675"/>
    <lineage>
        <taxon>Bacteria</taxon>
        <taxon>Bacillati</taxon>
        <taxon>Actinomycetota</taxon>
        <taxon>Actinomycetes</taxon>
        <taxon>Micrococcales</taxon>
        <taxon>Micrococcaceae</taxon>
        <taxon>Rothia</taxon>
    </lineage>
</organism>
<sequence length="460" mass="52201">MKILNFRIKNHKSVRDEAALELLDPSINRLTPAEGKTWNQYVNNVASIFGANASGKSNFLDALLYFITAIRNSSTTWQSHPDFPCAPFKLDKHYQDSESAYELDFLLNDKRYRYSFGASPQGITFEYLEYIPTKRWKRIFSREKLGEGKYSTIFSKGIQKLEVNDRELILSRALVLKRKDILWEVSESIIHGIDFILLNRDQKSRIDSIIEGLAKNAISFEELELLLQIADIGIQSVGLLQKENEFDGQNFPPDIPIIVQAKIKELLSNLDSTDGDDSSDSLKPKIARIIQRRLEFFHYSYDENTPPLYIEEESDGTLAWLAVSFAALKAIRKGGVVCGDELDSSLHPYLVHLLVRLFTDTSINIHGAQIIFTTHDATLLAAQEDLGLSSKNIWFTEKTRQGVTELFSLDDFQTDLNSDTEKLYLMGTYGAVPFIADSIFKALVNYPSSKLNSQKEKNGE</sequence>
<dbReference type="SUPFAM" id="SSF52540">
    <property type="entry name" value="P-loop containing nucleoside triphosphate hydrolases"/>
    <property type="match status" value="1"/>
</dbReference>